<protein>
    <submittedName>
        <fullName evidence="1">Uncharacterized protein</fullName>
    </submittedName>
</protein>
<dbReference type="RefSeq" id="XP_011132620.1">
    <property type="nucleotide sequence ID" value="XM_011134318.1"/>
</dbReference>
<proteinExistence type="predicted"/>
<comment type="caution">
    <text evidence="1">The sequence shown here is derived from an EMBL/GenBank/DDBJ whole genome shotgun (WGS) entry which is preliminary data.</text>
</comment>
<keyword evidence="2" id="KW-1185">Reference proteome</keyword>
<feature type="non-terminal residue" evidence="1">
    <location>
        <position position="65"/>
    </location>
</feature>
<dbReference type="AlphaFoldDB" id="A0A023B053"/>
<dbReference type="EMBL" id="AFNH02001053">
    <property type="protein sequence ID" value="EZG44952.1"/>
    <property type="molecule type" value="Genomic_DNA"/>
</dbReference>
<reference evidence="1" key="1">
    <citation type="submission" date="2013-12" db="EMBL/GenBank/DDBJ databases">
        <authorList>
            <person name="Omoto C.K."/>
            <person name="Sibley D."/>
            <person name="Venepally P."/>
            <person name="Hadjithomas M."/>
            <person name="Karamycheva S."/>
            <person name="Brunk B."/>
            <person name="Roos D."/>
            <person name="Caler E."/>
            <person name="Lorenzi H."/>
        </authorList>
    </citation>
    <scope>NUCLEOTIDE SEQUENCE</scope>
</reference>
<dbReference type="Proteomes" id="UP000019763">
    <property type="component" value="Unassembled WGS sequence"/>
</dbReference>
<gene>
    <name evidence="1" type="ORF">GNI_142410</name>
</gene>
<evidence type="ECO:0000313" key="2">
    <source>
        <dbReference type="Proteomes" id="UP000019763"/>
    </source>
</evidence>
<evidence type="ECO:0000313" key="1">
    <source>
        <dbReference type="EMBL" id="EZG44952.1"/>
    </source>
</evidence>
<sequence>MEADTTGDARTVAPTRLRTALSFLAGPLRSDGLIGALFSSEPTVPGDDPTLQQLLMLAAIFCGPV</sequence>
<dbReference type="GeneID" id="22915046"/>
<name>A0A023B053_GRENI</name>
<dbReference type="VEuPathDB" id="CryptoDB:GNI_142410"/>
<organism evidence="1 2">
    <name type="scientific">Gregarina niphandrodes</name>
    <name type="common">Septate eugregarine</name>
    <dbReference type="NCBI Taxonomy" id="110365"/>
    <lineage>
        <taxon>Eukaryota</taxon>
        <taxon>Sar</taxon>
        <taxon>Alveolata</taxon>
        <taxon>Apicomplexa</taxon>
        <taxon>Conoidasida</taxon>
        <taxon>Gregarinasina</taxon>
        <taxon>Eugregarinorida</taxon>
        <taxon>Gregarinidae</taxon>
        <taxon>Gregarina</taxon>
    </lineage>
</organism>
<accession>A0A023B053</accession>